<evidence type="ECO:0000256" key="2">
    <source>
        <dbReference type="ARBA" id="ARBA00007935"/>
    </source>
</evidence>
<dbReference type="CDD" id="cd06550">
    <property type="entry name" value="TM_ABC_iron-siderophores_like"/>
    <property type="match status" value="1"/>
</dbReference>
<feature type="transmembrane region" description="Helical" evidence="14">
    <location>
        <begin position="229"/>
        <end position="248"/>
    </location>
</feature>
<feature type="transmembrane region" description="Helical" evidence="14">
    <location>
        <begin position="43"/>
        <end position="64"/>
    </location>
</feature>
<keyword evidence="9 14" id="KW-0472">Membrane</keyword>
<proteinExistence type="inferred from homology"/>
<feature type="transmembrane region" description="Helical" evidence="14">
    <location>
        <begin position="97"/>
        <end position="118"/>
    </location>
</feature>
<evidence type="ECO:0000256" key="11">
    <source>
        <dbReference type="ARBA" id="ARBA00031149"/>
    </source>
</evidence>
<name>A0AAW6D7Y3_MEDGN</name>
<dbReference type="AlphaFoldDB" id="A0AAW6D7Y3"/>
<accession>A0AAW6D7Y3</accession>
<keyword evidence="5" id="KW-1003">Cell membrane</keyword>
<feature type="region of interest" description="Disordered" evidence="13">
    <location>
        <begin position="1"/>
        <end position="34"/>
    </location>
</feature>
<evidence type="ECO:0000256" key="10">
    <source>
        <dbReference type="ARBA" id="ARBA00025320"/>
    </source>
</evidence>
<protein>
    <recommendedName>
        <fullName evidence="3">Probable heme-iron transport system permease protein IsdF</fullName>
    </recommendedName>
    <alternativeName>
        <fullName evidence="12">Iron-regulated surface determinant protein F</fullName>
    </alternativeName>
    <alternativeName>
        <fullName evidence="11">Staphylococcal iron-regulated protein G</fullName>
    </alternativeName>
</protein>
<reference evidence="15" key="1">
    <citation type="submission" date="2023-01" db="EMBL/GenBank/DDBJ databases">
        <title>Human gut microbiome strain richness.</title>
        <authorList>
            <person name="Chen-Liaw A."/>
        </authorList>
    </citation>
    <scope>NUCLEOTIDE SEQUENCE</scope>
    <source>
        <strain evidence="15">RTP21484st1_H11_RTP21484_190118</strain>
    </source>
</reference>
<dbReference type="EMBL" id="JAQMLA010000001">
    <property type="protein sequence ID" value="MDB8685094.1"/>
    <property type="molecule type" value="Genomic_DNA"/>
</dbReference>
<feature type="transmembrane region" description="Helical" evidence="14">
    <location>
        <begin position="181"/>
        <end position="199"/>
    </location>
</feature>
<dbReference type="Gene3D" id="1.10.3470.10">
    <property type="entry name" value="ABC transporter involved in vitamin B12 uptake, BtuC"/>
    <property type="match status" value="1"/>
</dbReference>
<feature type="transmembrane region" description="Helical" evidence="14">
    <location>
        <begin position="311"/>
        <end position="333"/>
    </location>
</feature>
<gene>
    <name evidence="15" type="ORF">PNW85_00130</name>
</gene>
<feature type="transmembrane region" description="Helical" evidence="14">
    <location>
        <begin position="339"/>
        <end position="357"/>
    </location>
</feature>
<evidence type="ECO:0000256" key="6">
    <source>
        <dbReference type="ARBA" id="ARBA00022692"/>
    </source>
</evidence>
<dbReference type="FunFam" id="1.10.3470.10:FF:000001">
    <property type="entry name" value="Vitamin B12 ABC transporter permease BtuC"/>
    <property type="match status" value="1"/>
</dbReference>
<evidence type="ECO:0000256" key="13">
    <source>
        <dbReference type="SAM" id="MobiDB-lite"/>
    </source>
</evidence>
<feature type="transmembrane region" description="Helical" evidence="14">
    <location>
        <begin position="284"/>
        <end position="304"/>
    </location>
</feature>
<evidence type="ECO:0000256" key="7">
    <source>
        <dbReference type="ARBA" id="ARBA00022989"/>
    </source>
</evidence>
<evidence type="ECO:0000256" key="5">
    <source>
        <dbReference type="ARBA" id="ARBA00022475"/>
    </source>
</evidence>
<keyword evidence="8" id="KW-0408">Iron</keyword>
<comment type="similarity">
    <text evidence="2">Belongs to the binding-protein-dependent transport system permease family. FecCD subfamily.</text>
</comment>
<evidence type="ECO:0000256" key="8">
    <source>
        <dbReference type="ARBA" id="ARBA00023004"/>
    </source>
</evidence>
<keyword evidence="6 14" id="KW-0812">Transmembrane</keyword>
<dbReference type="InterPro" id="IPR037294">
    <property type="entry name" value="ABC_BtuC-like"/>
</dbReference>
<dbReference type="RefSeq" id="WP_227209899.1">
    <property type="nucleotide sequence ID" value="NZ_JAQMLC010000001.1"/>
</dbReference>
<evidence type="ECO:0000256" key="4">
    <source>
        <dbReference type="ARBA" id="ARBA00022448"/>
    </source>
</evidence>
<evidence type="ECO:0000313" key="15">
    <source>
        <dbReference type="EMBL" id="MDB8685094.1"/>
    </source>
</evidence>
<evidence type="ECO:0000256" key="3">
    <source>
        <dbReference type="ARBA" id="ARBA00018524"/>
    </source>
</evidence>
<dbReference type="Pfam" id="PF01032">
    <property type="entry name" value="FecCD"/>
    <property type="match status" value="1"/>
</dbReference>
<dbReference type="GO" id="GO:0005886">
    <property type="term" value="C:plasma membrane"/>
    <property type="evidence" value="ECO:0007669"/>
    <property type="project" value="UniProtKB-SubCell"/>
</dbReference>
<sequence length="365" mass="38799">MKETEIQNPSKTKTQNPSETSEREVQNLSAQDKARKHRKTAKAAISFIVMILLLVALFFAAVNIGSLKVSFPELLKGLFVEYNEDVATIYDLRFPRIVISMLAGAAIAVSGVLFQAVLKNPLADPGIIGISSGASFAAVLITAFAPTLFFFTPLFAFLGGVIAFVLVYSLSWKGGLSPLRIILVGVAVDAMFTGLSSALNSMNGGNMSGVAAIVNGNITMKTWDDVKTLVPYVVIGLVLALVMTKMCNLLALEDKTARSLGINVNAMRIVISLIAVLLASISTAVAGVISFLGLIVPHIGRILVGSDHKALVPFSALFGAFTFLLADTIGRTIAAPYEVSASIIMSVVGGPFFIILLRRSKKYAK</sequence>
<comment type="function">
    <text evidence="10">Part of the binding-protein-dependent transport system for heme-iron. Responsible for the translocation of the substrate across the membrane.</text>
</comment>
<dbReference type="SUPFAM" id="SSF81345">
    <property type="entry name" value="ABC transporter involved in vitamin B12 uptake, BtuC"/>
    <property type="match status" value="1"/>
</dbReference>
<dbReference type="PANTHER" id="PTHR30472:SF21">
    <property type="entry name" value="HEME-IRON TRANSPORT SYSTEM PERMEASE PROTEIN ISDF-RELATED"/>
    <property type="match status" value="1"/>
</dbReference>
<evidence type="ECO:0000256" key="9">
    <source>
        <dbReference type="ARBA" id="ARBA00023136"/>
    </source>
</evidence>
<keyword evidence="4" id="KW-0813">Transport</keyword>
<evidence type="ECO:0000313" key="16">
    <source>
        <dbReference type="Proteomes" id="UP001212160"/>
    </source>
</evidence>
<evidence type="ECO:0000256" key="1">
    <source>
        <dbReference type="ARBA" id="ARBA00004651"/>
    </source>
</evidence>
<dbReference type="GO" id="GO:0033214">
    <property type="term" value="P:siderophore-iron import into cell"/>
    <property type="evidence" value="ECO:0007669"/>
    <property type="project" value="TreeGrafter"/>
</dbReference>
<dbReference type="InterPro" id="IPR000522">
    <property type="entry name" value="ABC_transptr_permease_BtuC"/>
</dbReference>
<dbReference type="PANTHER" id="PTHR30472">
    <property type="entry name" value="FERRIC ENTEROBACTIN TRANSPORT SYSTEM PERMEASE PROTEIN"/>
    <property type="match status" value="1"/>
</dbReference>
<keyword evidence="7 14" id="KW-1133">Transmembrane helix</keyword>
<feature type="transmembrane region" description="Helical" evidence="14">
    <location>
        <begin position="125"/>
        <end position="144"/>
    </location>
</feature>
<feature type="transmembrane region" description="Helical" evidence="14">
    <location>
        <begin position="150"/>
        <end position="169"/>
    </location>
</feature>
<evidence type="ECO:0000256" key="12">
    <source>
        <dbReference type="ARBA" id="ARBA00031465"/>
    </source>
</evidence>
<dbReference type="Proteomes" id="UP001212160">
    <property type="component" value="Unassembled WGS sequence"/>
</dbReference>
<comment type="subcellular location">
    <subcellularLocation>
        <location evidence="1">Cell membrane</location>
        <topology evidence="1">Multi-pass membrane protein</topology>
    </subcellularLocation>
</comment>
<dbReference type="GO" id="GO:0022857">
    <property type="term" value="F:transmembrane transporter activity"/>
    <property type="evidence" value="ECO:0007669"/>
    <property type="project" value="InterPro"/>
</dbReference>
<comment type="caution">
    <text evidence="15">The sequence shown here is derived from an EMBL/GenBank/DDBJ whole genome shotgun (WGS) entry which is preliminary data.</text>
</comment>
<evidence type="ECO:0000256" key="14">
    <source>
        <dbReference type="SAM" id="Phobius"/>
    </source>
</evidence>
<organism evidence="15 16">
    <name type="scientific">Mediterraneibacter gnavus</name>
    <name type="common">Ruminococcus gnavus</name>
    <dbReference type="NCBI Taxonomy" id="33038"/>
    <lineage>
        <taxon>Bacteria</taxon>
        <taxon>Bacillati</taxon>
        <taxon>Bacillota</taxon>
        <taxon>Clostridia</taxon>
        <taxon>Lachnospirales</taxon>
        <taxon>Lachnospiraceae</taxon>
        <taxon>Mediterraneibacter</taxon>
    </lineage>
</organism>
<feature type="compositionally biased region" description="Polar residues" evidence="13">
    <location>
        <begin position="1"/>
        <end position="19"/>
    </location>
</feature>